<dbReference type="Gene3D" id="3.30.470.10">
    <property type="match status" value="1"/>
</dbReference>
<keyword evidence="7" id="KW-0028">Amino-acid biosynthesis</keyword>
<dbReference type="Proteomes" id="UP000663866">
    <property type="component" value="Unassembled WGS sequence"/>
</dbReference>
<name>A0A816PNJ8_9BILA</name>
<keyword evidence="4" id="KW-0663">Pyridoxal phosphate</keyword>
<dbReference type="SUPFAM" id="SSF56752">
    <property type="entry name" value="D-aminoacid aminotransferase-like PLP-dependent enzymes"/>
    <property type="match status" value="1"/>
</dbReference>
<comment type="cofactor">
    <cofactor evidence="1">
        <name>pyridoxal 5'-phosphate</name>
        <dbReference type="ChEBI" id="CHEBI:597326"/>
    </cofactor>
</comment>
<comment type="subunit">
    <text evidence="3">Homodimer.</text>
</comment>
<evidence type="ECO:0000256" key="8">
    <source>
        <dbReference type="ARBA" id="ARBA00035633"/>
    </source>
</evidence>
<feature type="compositionally biased region" description="Low complexity" evidence="11">
    <location>
        <begin position="118"/>
        <end position="140"/>
    </location>
</feature>
<feature type="region of interest" description="Disordered" evidence="11">
    <location>
        <begin position="118"/>
        <end position="142"/>
    </location>
</feature>
<dbReference type="PANTHER" id="PTHR42743:SF13">
    <property type="entry name" value="P-LOOP CONTAINING NUCLEOSIDE TRIPHOSPHATE HYDROLASE PROTEIN"/>
    <property type="match status" value="1"/>
</dbReference>
<evidence type="ECO:0000313" key="15">
    <source>
        <dbReference type="Proteomes" id="UP000663866"/>
    </source>
</evidence>
<evidence type="ECO:0000256" key="7">
    <source>
        <dbReference type="ARBA" id="ARBA00023304"/>
    </source>
</evidence>
<proteinExistence type="inferred from homology"/>
<dbReference type="EMBL" id="CAJNRF010003491">
    <property type="protein sequence ID" value="CAF2050945.1"/>
    <property type="molecule type" value="Genomic_DNA"/>
</dbReference>
<keyword evidence="5" id="KW-0289">Folate biosynthesis</keyword>
<dbReference type="InterPro" id="IPR036038">
    <property type="entry name" value="Aminotransferase-like"/>
</dbReference>
<dbReference type="InterPro" id="IPR050571">
    <property type="entry name" value="Class-IV_PLP-Dep_Aminotrnsfr"/>
</dbReference>
<dbReference type="NCBIfam" id="TIGR03461">
    <property type="entry name" value="pabC_Proteo"/>
    <property type="match status" value="1"/>
</dbReference>
<dbReference type="InterPro" id="IPR043132">
    <property type="entry name" value="BCAT-like_C"/>
</dbReference>
<evidence type="ECO:0000313" key="14">
    <source>
        <dbReference type="Proteomes" id="UP000663856"/>
    </source>
</evidence>
<dbReference type="PANTHER" id="PTHR42743">
    <property type="entry name" value="AMINO-ACID AMINOTRANSFERASE"/>
    <property type="match status" value="1"/>
</dbReference>
<dbReference type="Proteomes" id="UP000663856">
    <property type="component" value="Unassembled WGS sequence"/>
</dbReference>
<evidence type="ECO:0000313" key="12">
    <source>
        <dbReference type="EMBL" id="CAF2050945.1"/>
    </source>
</evidence>
<keyword evidence="7" id="KW-0100">Branched-chain amino acid biosynthesis</keyword>
<protein>
    <recommendedName>
        <fullName evidence="9">aminodeoxychorismate lyase</fullName>
        <ecNumber evidence="9">4.1.3.38</ecNumber>
    </recommendedName>
</protein>
<comment type="caution">
    <text evidence="12">The sequence shown here is derived from an EMBL/GenBank/DDBJ whole genome shotgun (WGS) entry which is preliminary data.</text>
</comment>
<dbReference type="AlphaFoldDB" id="A0A816PNJ8"/>
<evidence type="ECO:0000256" key="4">
    <source>
        <dbReference type="ARBA" id="ARBA00022898"/>
    </source>
</evidence>
<keyword evidence="15" id="KW-1185">Reference proteome</keyword>
<dbReference type="GO" id="GO:0030170">
    <property type="term" value="F:pyridoxal phosphate binding"/>
    <property type="evidence" value="ECO:0007669"/>
    <property type="project" value="InterPro"/>
</dbReference>
<evidence type="ECO:0000256" key="3">
    <source>
        <dbReference type="ARBA" id="ARBA00011738"/>
    </source>
</evidence>
<organism evidence="12 14">
    <name type="scientific">Rotaria magnacalcarata</name>
    <dbReference type="NCBI Taxonomy" id="392030"/>
    <lineage>
        <taxon>Eukaryota</taxon>
        <taxon>Metazoa</taxon>
        <taxon>Spiralia</taxon>
        <taxon>Gnathifera</taxon>
        <taxon>Rotifera</taxon>
        <taxon>Eurotatoria</taxon>
        <taxon>Bdelloidea</taxon>
        <taxon>Philodinida</taxon>
        <taxon>Philodinidae</taxon>
        <taxon>Rotaria</taxon>
    </lineage>
</organism>
<dbReference type="InterPro" id="IPR001544">
    <property type="entry name" value="Aminotrans_IV"/>
</dbReference>
<dbReference type="InterPro" id="IPR017824">
    <property type="entry name" value="Aminodeoxychorismate_lyase_IV"/>
</dbReference>
<dbReference type="GO" id="GO:0008696">
    <property type="term" value="F:4-amino-4-deoxychorismate lyase activity"/>
    <property type="evidence" value="ECO:0007669"/>
    <property type="project" value="UniProtKB-EC"/>
</dbReference>
<evidence type="ECO:0000256" key="9">
    <source>
        <dbReference type="ARBA" id="ARBA00035676"/>
    </source>
</evidence>
<sequence length="300" mass="34248">MWCYRNSEPISHIAWSDRAVQYGDGCFSTVRMCENVWQLKNRHIARLQQAMQVLKLQADLQHVQHSLQLLQQHCPSTASGLNGVLKILISRGEGARGYAMPDHAADVYVCYYPQQHQPQQNQPQQNQPQQHQSQQNHPQHTASSLYSEIESGLLQQQLGISMPQLVGLKTLNRLEQVLLKNEAQQQRWPEALVCDVQQRVVEGVSSNCFILLPPGWVTPDLAYNGIWGVMRAEILARMQQNGISCEVREVYAHELNHMQALFYCNALQPMQAVSHFHGRVLDVALTQQLYQTLDLDHIDE</sequence>
<accession>A0A816PNJ8</accession>
<dbReference type="GO" id="GO:0009082">
    <property type="term" value="P:branched-chain amino acid biosynthetic process"/>
    <property type="evidence" value="ECO:0007669"/>
    <property type="project" value="UniProtKB-KW"/>
</dbReference>
<comment type="catalytic activity">
    <reaction evidence="10">
        <text>4-amino-4-deoxychorismate = 4-aminobenzoate + pyruvate + H(+)</text>
        <dbReference type="Rhea" id="RHEA:16201"/>
        <dbReference type="ChEBI" id="CHEBI:15361"/>
        <dbReference type="ChEBI" id="CHEBI:15378"/>
        <dbReference type="ChEBI" id="CHEBI:17836"/>
        <dbReference type="ChEBI" id="CHEBI:58406"/>
        <dbReference type="EC" id="4.1.3.38"/>
    </reaction>
</comment>
<dbReference type="GO" id="GO:0046656">
    <property type="term" value="P:folic acid biosynthetic process"/>
    <property type="evidence" value="ECO:0007669"/>
    <property type="project" value="UniProtKB-KW"/>
</dbReference>
<dbReference type="EC" id="4.1.3.38" evidence="9"/>
<dbReference type="InterPro" id="IPR043131">
    <property type="entry name" value="BCAT-like_N"/>
</dbReference>
<gene>
    <name evidence="13" type="ORF">OVN521_LOCUS22689</name>
    <name evidence="12" type="ORF">WKI299_LOCUS10129</name>
</gene>
<comment type="similarity">
    <text evidence="2">Belongs to the class-IV pyridoxal-phosphate-dependent aminotransferase family.</text>
</comment>
<reference evidence="12" key="1">
    <citation type="submission" date="2021-02" db="EMBL/GenBank/DDBJ databases">
        <authorList>
            <person name="Nowell W R."/>
        </authorList>
    </citation>
    <scope>NUCLEOTIDE SEQUENCE</scope>
</reference>
<evidence type="ECO:0000256" key="5">
    <source>
        <dbReference type="ARBA" id="ARBA00022909"/>
    </source>
</evidence>
<comment type="pathway">
    <text evidence="8">Cofactor biosynthesis; tetrahydrofolate biosynthesis; 4-aminobenzoate from chorismate: step 2/2.</text>
</comment>
<dbReference type="EMBL" id="CAJOBG010004973">
    <property type="protein sequence ID" value="CAF4134215.1"/>
    <property type="molecule type" value="Genomic_DNA"/>
</dbReference>
<dbReference type="Gene3D" id="3.20.10.10">
    <property type="entry name" value="D-amino Acid Aminotransferase, subunit A, domain 2"/>
    <property type="match status" value="1"/>
</dbReference>
<evidence type="ECO:0000256" key="10">
    <source>
        <dbReference type="ARBA" id="ARBA00049529"/>
    </source>
</evidence>
<evidence type="ECO:0000256" key="6">
    <source>
        <dbReference type="ARBA" id="ARBA00023239"/>
    </source>
</evidence>
<evidence type="ECO:0000256" key="2">
    <source>
        <dbReference type="ARBA" id="ARBA00009320"/>
    </source>
</evidence>
<keyword evidence="6" id="KW-0456">Lyase</keyword>
<evidence type="ECO:0000313" key="13">
    <source>
        <dbReference type="EMBL" id="CAF4134215.1"/>
    </source>
</evidence>
<evidence type="ECO:0000256" key="1">
    <source>
        <dbReference type="ARBA" id="ARBA00001933"/>
    </source>
</evidence>
<dbReference type="Pfam" id="PF01063">
    <property type="entry name" value="Aminotran_4"/>
    <property type="match status" value="1"/>
</dbReference>
<evidence type="ECO:0000256" key="11">
    <source>
        <dbReference type="SAM" id="MobiDB-lite"/>
    </source>
</evidence>